<feature type="region of interest" description="Disordered" evidence="5">
    <location>
        <begin position="1295"/>
        <end position="1314"/>
    </location>
</feature>
<accession>B4GV00</accession>
<gene>
    <name evidence="6" type="primary">Dper\GL13067</name>
    <name evidence="6" type="ORF">Dper_GL13067</name>
</gene>
<dbReference type="GO" id="GO:0006999">
    <property type="term" value="P:nuclear pore organization"/>
    <property type="evidence" value="ECO:0007669"/>
    <property type="project" value="TreeGrafter"/>
</dbReference>
<keyword evidence="3" id="KW-0813">Transport</keyword>
<dbReference type="GO" id="GO:0006606">
    <property type="term" value="P:protein import into nucleus"/>
    <property type="evidence" value="ECO:0007669"/>
    <property type="project" value="EnsemblMetazoa"/>
</dbReference>
<dbReference type="InterPro" id="IPR021827">
    <property type="entry name" value="Nup186/Nup192/Nup205"/>
</dbReference>
<feature type="compositionally biased region" description="Polar residues" evidence="5">
    <location>
        <begin position="1301"/>
        <end position="1313"/>
    </location>
</feature>
<evidence type="ECO:0000313" key="6">
    <source>
        <dbReference type="EMBL" id="EDW26537.1"/>
    </source>
</evidence>
<organism evidence="7">
    <name type="scientific">Drosophila persimilis</name>
    <name type="common">Fruit fly</name>
    <dbReference type="NCBI Taxonomy" id="7234"/>
    <lineage>
        <taxon>Eukaryota</taxon>
        <taxon>Metazoa</taxon>
        <taxon>Ecdysozoa</taxon>
        <taxon>Arthropoda</taxon>
        <taxon>Hexapoda</taxon>
        <taxon>Insecta</taxon>
        <taxon>Pterygota</taxon>
        <taxon>Neoptera</taxon>
        <taxon>Endopterygota</taxon>
        <taxon>Diptera</taxon>
        <taxon>Brachycera</taxon>
        <taxon>Muscomorpha</taxon>
        <taxon>Ephydroidea</taxon>
        <taxon>Drosophilidae</taxon>
        <taxon>Drosophila</taxon>
        <taxon>Sophophora</taxon>
    </lineage>
</organism>
<dbReference type="GO" id="GO:0042332">
    <property type="term" value="P:gravitaxis"/>
    <property type="evidence" value="ECO:0007669"/>
    <property type="project" value="EnsemblMetazoa"/>
</dbReference>
<feature type="region of interest" description="Disordered" evidence="5">
    <location>
        <begin position="992"/>
        <end position="1015"/>
    </location>
</feature>
<dbReference type="STRING" id="7234.B4GV00"/>
<dbReference type="GO" id="GO:0044611">
    <property type="term" value="C:nuclear pore inner ring"/>
    <property type="evidence" value="ECO:0007669"/>
    <property type="project" value="TreeGrafter"/>
</dbReference>
<dbReference type="SMR" id="B4GV00"/>
<comment type="subcellular location">
    <subcellularLocation>
        <location evidence="1">Nucleus</location>
    </subcellularLocation>
</comment>
<evidence type="ECO:0000256" key="3">
    <source>
        <dbReference type="ARBA" id="ARBA00022448"/>
    </source>
</evidence>
<dbReference type="Proteomes" id="UP000008744">
    <property type="component" value="Unassembled WGS sequence"/>
</dbReference>
<dbReference type="HOGENOM" id="CLU_001929_0_0_1"/>
<comment type="similarity">
    <text evidence="2">Belongs to the NUP186/NUP192/NUP205 family.</text>
</comment>
<evidence type="ECO:0000256" key="5">
    <source>
        <dbReference type="SAM" id="MobiDB-lite"/>
    </source>
</evidence>
<evidence type="ECO:0000313" key="7">
    <source>
        <dbReference type="Proteomes" id="UP000008744"/>
    </source>
</evidence>
<evidence type="ECO:0000256" key="2">
    <source>
        <dbReference type="ARBA" id="ARBA00005892"/>
    </source>
</evidence>
<reference evidence="6 7" key="1">
    <citation type="journal article" date="2007" name="Nature">
        <title>Evolution of genes and genomes on the Drosophila phylogeny.</title>
        <authorList>
            <consortium name="Drosophila 12 Genomes Consortium"/>
            <person name="Clark A.G."/>
            <person name="Eisen M.B."/>
            <person name="Smith D.R."/>
            <person name="Bergman C.M."/>
            <person name="Oliver B."/>
            <person name="Markow T.A."/>
            <person name="Kaufman T.C."/>
            <person name="Kellis M."/>
            <person name="Gelbart W."/>
            <person name="Iyer V.N."/>
            <person name="Pollard D.A."/>
            <person name="Sackton T.B."/>
            <person name="Larracuente A.M."/>
            <person name="Singh N.D."/>
            <person name="Abad J.P."/>
            <person name="Abt D.N."/>
            <person name="Adryan B."/>
            <person name="Aguade M."/>
            <person name="Akashi H."/>
            <person name="Anderson W.W."/>
            <person name="Aquadro C.F."/>
            <person name="Ardell D.H."/>
            <person name="Arguello R."/>
            <person name="Artieri C.G."/>
            <person name="Barbash D.A."/>
            <person name="Barker D."/>
            <person name="Barsanti P."/>
            <person name="Batterham P."/>
            <person name="Batzoglou S."/>
            <person name="Begun D."/>
            <person name="Bhutkar A."/>
            <person name="Blanco E."/>
            <person name="Bosak S.A."/>
            <person name="Bradley R.K."/>
            <person name="Brand A.D."/>
            <person name="Brent M.R."/>
            <person name="Brooks A.N."/>
            <person name="Brown R.H."/>
            <person name="Butlin R.K."/>
            <person name="Caggese C."/>
            <person name="Calvi B.R."/>
            <person name="Bernardo de Carvalho A."/>
            <person name="Caspi A."/>
            <person name="Castrezana S."/>
            <person name="Celniker S.E."/>
            <person name="Chang J.L."/>
            <person name="Chapple C."/>
            <person name="Chatterji S."/>
            <person name="Chinwalla A."/>
            <person name="Civetta A."/>
            <person name="Clifton S.W."/>
            <person name="Comeron J.M."/>
            <person name="Costello J.C."/>
            <person name="Coyne J.A."/>
            <person name="Daub J."/>
            <person name="David R.G."/>
            <person name="Delcher A.L."/>
            <person name="Delehaunty K."/>
            <person name="Do C.B."/>
            <person name="Ebling H."/>
            <person name="Edwards K."/>
            <person name="Eickbush T."/>
            <person name="Evans J.D."/>
            <person name="Filipski A."/>
            <person name="Findeiss S."/>
            <person name="Freyhult E."/>
            <person name="Fulton L."/>
            <person name="Fulton R."/>
            <person name="Garcia A.C."/>
            <person name="Gardiner A."/>
            <person name="Garfield D.A."/>
            <person name="Garvin B.E."/>
            <person name="Gibson G."/>
            <person name="Gilbert D."/>
            <person name="Gnerre S."/>
            <person name="Godfrey J."/>
            <person name="Good R."/>
            <person name="Gotea V."/>
            <person name="Gravely B."/>
            <person name="Greenberg A.J."/>
            <person name="Griffiths-Jones S."/>
            <person name="Gross S."/>
            <person name="Guigo R."/>
            <person name="Gustafson E.A."/>
            <person name="Haerty W."/>
            <person name="Hahn M.W."/>
            <person name="Halligan D.L."/>
            <person name="Halpern A.L."/>
            <person name="Halter G.M."/>
            <person name="Han M.V."/>
            <person name="Heger A."/>
            <person name="Hillier L."/>
            <person name="Hinrichs A.S."/>
            <person name="Holmes I."/>
            <person name="Hoskins R.A."/>
            <person name="Hubisz M.J."/>
            <person name="Hultmark D."/>
            <person name="Huntley M.A."/>
            <person name="Jaffe D.B."/>
            <person name="Jagadeeshan S."/>
            <person name="Jeck W.R."/>
            <person name="Johnson J."/>
            <person name="Jones C.D."/>
            <person name="Jordan W.C."/>
            <person name="Karpen G.H."/>
            <person name="Kataoka E."/>
            <person name="Keightley P.D."/>
            <person name="Kheradpour P."/>
            <person name="Kirkness E.F."/>
            <person name="Koerich L.B."/>
            <person name="Kristiansen K."/>
            <person name="Kudrna D."/>
            <person name="Kulathinal R.J."/>
            <person name="Kumar S."/>
            <person name="Kwok R."/>
            <person name="Lander E."/>
            <person name="Langley C.H."/>
            <person name="Lapoint R."/>
            <person name="Lazzaro B.P."/>
            <person name="Lee S.J."/>
            <person name="Levesque L."/>
            <person name="Li R."/>
            <person name="Lin C.F."/>
            <person name="Lin M.F."/>
            <person name="Lindblad-Toh K."/>
            <person name="Llopart A."/>
            <person name="Long M."/>
            <person name="Low L."/>
            <person name="Lozovsky E."/>
            <person name="Lu J."/>
            <person name="Luo M."/>
            <person name="Machado C.A."/>
            <person name="Makalowski W."/>
            <person name="Marzo M."/>
            <person name="Matsuda M."/>
            <person name="Matzkin L."/>
            <person name="McAllister B."/>
            <person name="McBride C.S."/>
            <person name="McKernan B."/>
            <person name="McKernan K."/>
            <person name="Mendez-Lago M."/>
            <person name="Minx P."/>
            <person name="Mollenhauer M.U."/>
            <person name="Montooth K."/>
            <person name="Mount S.M."/>
            <person name="Mu X."/>
            <person name="Myers E."/>
            <person name="Negre B."/>
            <person name="Newfeld S."/>
            <person name="Nielsen R."/>
            <person name="Noor M.A."/>
            <person name="O'Grady P."/>
            <person name="Pachter L."/>
            <person name="Papaceit M."/>
            <person name="Parisi M.J."/>
            <person name="Parisi M."/>
            <person name="Parts L."/>
            <person name="Pedersen J.S."/>
            <person name="Pesole G."/>
            <person name="Phillippy A.M."/>
            <person name="Ponting C.P."/>
            <person name="Pop M."/>
            <person name="Porcelli D."/>
            <person name="Powell J.R."/>
            <person name="Prohaska S."/>
            <person name="Pruitt K."/>
            <person name="Puig M."/>
            <person name="Quesneville H."/>
            <person name="Ram K.R."/>
            <person name="Rand D."/>
            <person name="Rasmussen M.D."/>
            <person name="Reed L.K."/>
            <person name="Reenan R."/>
            <person name="Reily A."/>
            <person name="Remington K.A."/>
            <person name="Rieger T.T."/>
            <person name="Ritchie M.G."/>
            <person name="Robin C."/>
            <person name="Rogers Y.H."/>
            <person name="Rohde C."/>
            <person name="Rozas J."/>
            <person name="Rubenfield M.J."/>
            <person name="Ruiz A."/>
            <person name="Russo S."/>
            <person name="Salzberg S.L."/>
            <person name="Sanchez-Gracia A."/>
            <person name="Saranga D.J."/>
            <person name="Sato H."/>
            <person name="Schaeffer S.W."/>
            <person name="Schatz M.C."/>
            <person name="Schlenke T."/>
            <person name="Schwartz R."/>
            <person name="Segarra C."/>
            <person name="Singh R.S."/>
            <person name="Sirot L."/>
            <person name="Sirota M."/>
            <person name="Sisneros N.B."/>
            <person name="Smith C.D."/>
            <person name="Smith T.F."/>
            <person name="Spieth J."/>
            <person name="Stage D.E."/>
            <person name="Stark A."/>
            <person name="Stephan W."/>
            <person name="Strausberg R.L."/>
            <person name="Strempel S."/>
            <person name="Sturgill D."/>
            <person name="Sutton G."/>
            <person name="Sutton G.G."/>
            <person name="Tao W."/>
            <person name="Teichmann S."/>
            <person name="Tobari Y.N."/>
            <person name="Tomimura Y."/>
            <person name="Tsolas J.M."/>
            <person name="Valente V.L."/>
            <person name="Venter E."/>
            <person name="Venter J.C."/>
            <person name="Vicario S."/>
            <person name="Vieira F.G."/>
            <person name="Vilella A.J."/>
            <person name="Villasante A."/>
            <person name="Walenz B."/>
            <person name="Wang J."/>
            <person name="Wasserman M."/>
            <person name="Watts T."/>
            <person name="Wilson D."/>
            <person name="Wilson R.K."/>
            <person name="Wing R.A."/>
            <person name="Wolfner M.F."/>
            <person name="Wong A."/>
            <person name="Wong G.K."/>
            <person name="Wu C.I."/>
            <person name="Wu G."/>
            <person name="Yamamoto D."/>
            <person name="Yang H.P."/>
            <person name="Yang S.P."/>
            <person name="Yorke J.A."/>
            <person name="Yoshida K."/>
            <person name="Zdobnov E."/>
            <person name="Zhang P."/>
            <person name="Zhang Y."/>
            <person name="Zimin A.V."/>
            <person name="Baldwin J."/>
            <person name="Abdouelleil A."/>
            <person name="Abdulkadir J."/>
            <person name="Abebe A."/>
            <person name="Abera B."/>
            <person name="Abreu J."/>
            <person name="Acer S.C."/>
            <person name="Aftuck L."/>
            <person name="Alexander A."/>
            <person name="An P."/>
            <person name="Anderson E."/>
            <person name="Anderson S."/>
            <person name="Arachi H."/>
            <person name="Azer M."/>
            <person name="Bachantsang P."/>
            <person name="Barry A."/>
            <person name="Bayul T."/>
            <person name="Berlin A."/>
            <person name="Bessette D."/>
            <person name="Bloom T."/>
            <person name="Blye J."/>
            <person name="Boguslavskiy L."/>
            <person name="Bonnet C."/>
            <person name="Boukhgalter B."/>
            <person name="Bourzgui I."/>
            <person name="Brown A."/>
            <person name="Cahill P."/>
            <person name="Channer S."/>
            <person name="Cheshatsang Y."/>
            <person name="Chuda L."/>
            <person name="Citroen M."/>
            <person name="Collymore A."/>
            <person name="Cooke P."/>
            <person name="Costello M."/>
            <person name="D'Aco K."/>
            <person name="Daza R."/>
            <person name="De Haan G."/>
            <person name="DeGray S."/>
            <person name="DeMaso C."/>
            <person name="Dhargay N."/>
            <person name="Dooley K."/>
            <person name="Dooley E."/>
            <person name="Doricent M."/>
            <person name="Dorje P."/>
            <person name="Dorjee K."/>
            <person name="Dupes A."/>
            <person name="Elong R."/>
            <person name="Falk J."/>
            <person name="Farina A."/>
            <person name="Faro S."/>
            <person name="Ferguson D."/>
            <person name="Fisher S."/>
            <person name="Foley C.D."/>
            <person name="Franke A."/>
            <person name="Friedrich D."/>
            <person name="Gadbois L."/>
            <person name="Gearin G."/>
            <person name="Gearin C.R."/>
            <person name="Giannoukos G."/>
            <person name="Goode T."/>
            <person name="Graham J."/>
            <person name="Grandbois E."/>
            <person name="Grewal S."/>
            <person name="Gyaltsen K."/>
            <person name="Hafez N."/>
            <person name="Hagos B."/>
            <person name="Hall J."/>
            <person name="Henson C."/>
            <person name="Hollinger A."/>
            <person name="Honan T."/>
            <person name="Huard M.D."/>
            <person name="Hughes L."/>
            <person name="Hurhula B."/>
            <person name="Husby M.E."/>
            <person name="Kamat A."/>
            <person name="Kanga B."/>
            <person name="Kashin S."/>
            <person name="Khazanovich D."/>
            <person name="Kisner P."/>
            <person name="Lance K."/>
            <person name="Lara M."/>
            <person name="Lee W."/>
            <person name="Lennon N."/>
            <person name="Letendre F."/>
            <person name="LeVine R."/>
            <person name="Lipovsky A."/>
            <person name="Liu X."/>
            <person name="Liu J."/>
            <person name="Liu S."/>
            <person name="Lokyitsang T."/>
            <person name="Lokyitsang Y."/>
            <person name="Lubonja R."/>
            <person name="Lui A."/>
            <person name="MacDonald P."/>
            <person name="Magnisalis V."/>
            <person name="Maru K."/>
            <person name="Matthews C."/>
            <person name="McCusker W."/>
            <person name="McDonough S."/>
            <person name="Mehta T."/>
            <person name="Meldrim J."/>
            <person name="Meneus L."/>
            <person name="Mihai O."/>
            <person name="Mihalev A."/>
            <person name="Mihova T."/>
            <person name="Mittelman R."/>
            <person name="Mlenga V."/>
            <person name="Montmayeur A."/>
            <person name="Mulrain L."/>
            <person name="Navidi A."/>
            <person name="Naylor J."/>
            <person name="Negash T."/>
            <person name="Nguyen T."/>
            <person name="Nguyen N."/>
            <person name="Nicol R."/>
            <person name="Norbu C."/>
            <person name="Norbu N."/>
            <person name="Novod N."/>
            <person name="O'Neill B."/>
            <person name="Osman S."/>
            <person name="Markiewicz E."/>
            <person name="Oyono O.L."/>
            <person name="Patti C."/>
            <person name="Phunkhang P."/>
            <person name="Pierre F."/>
            <person name="Priest M."/>
            <person name="Raghuraman S."/>
            <person name="Rege F."/>
            <person name="Reyes R."/>
            <person name="Rise C."/>
            <person name="Rogov P."/>
            <person name="Ross K."/>
            <person name="Ryan E."/>
            <person name="Settipalli S."/>
            <person name="Shea T."/>
            <person name="Sherpa N."/>
            <person name="Shi L."/>
            <person name="Shih D."/>
            <person name="Sparrow T."/>
            <person name="Spaulding J."/>
            <person name="Stalker J."/>
            <person name="Stange-Thomann N."/>
            <person name="Stavropoulos S."/>
            <person name="Stone C."/>
            <person name="Strader C."/>
            <person name="Tesfaye S."/>
            <person name="Thomson T."/>
            <person name="Thoulutsang Y."/>
            <person name="Thoulutsang D."/>
            <person name="Topham K."/>
            <person name="Topping I."/>
            <person name="Tsamla T."/>
            <person name="Vassiliev H."/>
            <person name="Vo A."/>
            <person name="Wangchuk T."/>
            <person name="Wangdi T."/>
            <person name="Weiand M."/>
            <person name="Wilkinson J."/>
            <person name="Wilson A."/>
            <person name="Yadav S."/>
            <person name="Young G."/>
            <person name="Yu Q."/>
            <person name="Zembek L."/>
            <person name="Zhong D."/>
            <person name="Zimmer A."/>
            <person name="Zwirko Z."/>
            <person name="Jaffe D.B."/>
            <person name="Alvarez P."/>
            <person name="Brockman W."/>
            <person name="Butler J."/>
            <person name="Chin C."/>
            <person name="Gnerre S."/>
            <person name="Grabherr M."/>
            <person name="Kleber M."/>
            <person name="Mauceli E."/>
            <person name="MacCallum I."/>
        </authorList>
    </citation>
    <scope>NUCLEOTIDE SEQUENCE [LARGE SCALE GENOMIC DNA]</scope>
    <source>
        <strain evidence="7">MSH-3 / Tucson 14011-0111.49</strain>
    </source>
</reference>
<proteinExistence type="inferred from homology"/>
<name>B4GV00_DROPE</name>
<dbReference type="PANTHER" id="PTHR31344:SF0">
    <property type="entry name" value="NUCLEAR PORE COMPLEX PROTEIN NUP205"/>
    <property type="match status" value="1"/>
</dbReference>
<dbReference type="GO" id="GO:0017056">
    <property type="term" value="F:structural constituent of nuclear pore"/>
    <property type="evidence" value="ECO:0007669"/>
    <property type="project" value="TreeGrafter"/>
</dbReference>
<dbReference type="PhylomeDB" id="B4GV00"/>
<evidence type="ECO:0000256" key="4">
    <source>
        <dbReference type="ARBA" id="ARBA00023242"/>
    </source>
</evidence>
<dbReference type="OrthoDB" id="2019644at2759"/>
<dbReference type="PANTHER" id="PTHR31344">
    <property type="entry name" value="NUCLEAR PORE COMPLEX PROTEIN NUP205"/>
    <property type="match status" value="1"/>
</dbReference>
<dbReference type="OMA" id="WSQMFAE"/>
<dbReference type="Pfam" id="PF11894">
    <property type="entry name" value="Nup192"/>
    <property type="match status" value="1"/>
</dbReference>
<feature type="compositionally biased region" description="Acidic residues" evidence="5">
    <location>
        <begin position="1000"/>
        <end position="1015"/>
    </location>
</feature>
<dbReference type="EMBL" id="CH479192">
    <property type="protein sequence ID" value="EDW26537.1"/>
    <property type="molecule type" value="Genomic_DNA"/>
</dbReference>
<protein>
    <submittedName>
        <fullName evidence="6">GL13067</fullName>
    </submittedName>
</protein>
<keyword evidence="7" id="KW-1185">Reference proteome</keyword>
<dbReference type="KEGG" id="dpe:6597314"/>
<dbReference type="eggNOG" id="KOG1835">
    <property type="taxonomic scope" value="Eukaryota"/>
</dbReference>
<sequence length="2088" mass="234349">MDGMTEDMWTPCKHLYGTLQQAIAQPKDLIGDLEQCLKKNKHNFTNFLRNPPKNEKSRNQIRAGLTEGIPLGAQGHKLILSQDLIDEAIILSDMFDLDELIAVELLYTAQRQQMHHPGLPRGLVAVLLYYDGRKAMACALRDLMQTMSGVSWVTELPREFLSLVNNYVQNLTEESNLLSRLLDILAEMDVVKENLMLTKNRAFGSTKHQNQVLALYEDIRKAVAMSLFNYSAQRGLPRGNAIRLMKMLAACKCNDNAGGNIDDVTVIMLMALLYSYDTSVLLSSDVVNPYTGRLPIMWDPEFAKSFHEALYAQAKWQMPRLDAIIKYSFALALASLRHAPSQMQAAASALIPRDEQLMDEALASNVLGFIYRQLLENEMIYNTEFIYRRAHLLITDFIDFMHAKVAELRNRADESARTVISFLNEGLEPPPNLDANFELLMLCVSRLYGDRRASHTLCNEYWGASDTATSAGSGGGGGGGSGSGNGNNAGLYPMNNTRAVSLFKFISLASELLPQTLFKSYLKMITGLTRTELSARSAFNLLKNTPSGSSSFSMGWDHFFQALASYYSNMRTDAFSAMAPGSASNGDLFMRRALQPRNITQRETEHLVAVMGIMRAVAEHDRVSRVMMCDQASWQAPQVLLGLVACATPLALKAEIMFTLAALAKSKETARAIWFQLEDSQIIPTVVTTAAAGQSPCSLAEEIEQNESRLESYNLSRGVLQLLHTLMTTHMPRSLGAGPRHPGYDPYFNFLMDSIILRVYNRTYKDPSEMWEVAAKGLKLLFYLLATYRPKASDFMELRDEHPYPGYHVMLQLQVKSHLLQLLLRIIEDTRERLDEYRRFRGKEQLEECALYALLLLEVAVAKQNAFFEAHSSANSPILLSGLNRMLLDINPRTRRPDYVVKIIKFVTYNNWLPRHSLAAIKILSAVTMLPNVPSQILNMYALGSNEKLEVRQGFVECLEMDARLAQKNEELLDSIVLNDYQAMGDVLHHGGHQPPSVAVDEDESEADITGPEDGDTTLGPCYEVVALNEKMPVGIDLQIKEAVVELFGLNLCQAPPNFVYFLLGIDVLRDFMARDKQQVGIEMQCCCVHSLVLVLEKYLESQRHSQEKYCPYTAHLVERVYQLFQGLCANRRTSETILRFFRLTCNDFLLRHLSAMPFRRHREDHMLHAMSHLLNCVAVEVRLAANHGQMTRYNLLCDILLLGGQSDGLRANPGMPQDLNNDILSGTASASFYGLDVGPVAAAVKIPAMPDKTQGLHANRLLECLVLEVNATAPQPQLEFFDPVLTTTVLKECEARPRQSPGSDSKSGTASGSEPYLMINIRKLHDVLHEELRTVQSTIATGQRKAISGEITVLLQYAVEVNRVRTQRIATLRFVEAWCQLVQILFSSMPEVLLPPALRRQYIIDIIEKMLLKVEPVQPLIEISIEITETILLLLANLRICYYQLEDQRTSDDSDVAAAQNGDNSLVNGPLSLSYSHAHSQSNLSGTMTGSTSNLRFILKRIVEWIMVSGVKSQKLRINLYTALLNCLRIVKRLRTEEEVDFHESIASRLEKSQKAVSDQRHEDKDRLKEMAAEVIGVYGEKLIDSICHDAVTGHDVCRMLALACLEMISELDAVSTLTEFVVSRGYLKHLLDNVAESDDALSAILQPVPDNLRQLYVYEARLAFLTRLSQTGARMLLAEGALGVLSNMRVYDLQPDLKANQLRKDPEGFLPNTYKRFHSILQPALALCDGIVSSLGSQNDSAAHQVLNFLFAHMDMVETMLRTATPLMDLGHLQQLASITNLFSRTSTPELCTNMADSYVQERDLEFYNRLNRLQQLMIVVFGRFTVTEATIRQILQQEDVESLPESQKSRHVKYFLDIAANLSLYCRHAVTSHVRDSTTSKFLLTTIVNDVTPLTGRTDGKKLTAIMHTIIEQLKGSVGYYHSQKSHADNLLEQRSSLPNICFGPSGKESYVELSQRHKEKRNELMQAVFIAEQNLYLLWIHLDFYMRNAVIFASENRSAINESNLESSSGNDSVSVLHATPDEILQLKQHLISTFNETFCSELIVASEEYSVKCKGFNGSLLRRIKALVQFAASNGNANESSFI</sequence>
<keyword evidence="4" id="KW-0539">Nucleus</keyword>
<evidence type="ECO:0000256" key="1">
    <source>
        <dbReference type="ARBA" id="ARBA00004123"/>
    </source>
</evidence>